<keyword evidence="3" id="KW-0479">Metal-binding</keyword>
<accession>A0A803LLZ0</accession>
<dbReference type="GO" id="GO:0016020">
    <property type="term" value="C:membrane"/>
    <property type="evidence" value="ECO:0007669"/>
    <property type="project" value="UniProtKB-SubCell"/>
</dbReference>
<dbReference type="GO" id="GO:0020037">
    <property type="term" value="F:heme binding"/>
    <property type="evidence" value="ECO:0007669"/>
    <property type="project" value="InterPro"/>
</dbReference>
<evidence type="ECO:0000313" key="7">
    <source>
        <dbReference type="Proteomes" id="UP000596660"/>
    </source>
</evidence>
<keyword evidence="4" id="KW-1133">Transmembrane helix</keyword>
<dbReference type="EnsemblPlants" id="AUR62015301-RA">
    <property type="protein sequence ID" value="AUR62015301-RA:cds"/>
    <property type="gene ID" value="AUR62015301"/>
</dbReference>
<dbReference type="InterPro" id="IPR001128">
    <property type="entry name" value="Cyt_P450"/>
</dbReference>
<dbReference type="GO" id="GO:0005506">
    <property type="term" value="F:iron ion binding"/>
    <property type="evidence" value="ECO:0007669"/>
    <property type="project" value="InterPro"/>
</dbReference>
<dbReference type="Pfam" id="PF00067">
    <property type="entry name" value="p450"/>
    <property type="match status" value="1"/>
</dbReference>
<reference evidence="6" key="1">
    <citation type="journal article" date="2017" name="Nature">
        <title>The genome of Chenopodium quinoa.</title>
        <authorList>
            <person name="Jarvis D.E."/>
            <person name="Ho Y.S."/>
            <person name="Lightfoot D.J."/>
            <person name="Schmoeckel S.M."/>
            <person name="Li B."/>
            <person name="Borm T.J.A."/>
            <person name="Ohyanagi H."/>
            <person name="Mineta K."/>
            <person name="Michell C.T."/>
            <person name="Saber N."/>
            <person name="Kharbatia N.M."/>
            <person name="Rupper R.R."/>
            <person name="Sharp A.R."/>
            <person name="Dally N."/>
            <person name="Boughton B.A."/>
            <person name="Woo Y.H."/>
            <person name="Gao G."/>
            <person name="Schijlen E.G.W.M."/>
            <person name="Guo X."/>
            <person name="Momin A.A."/>
            <person name="Negrao S."/>
            <person name="Al-Babili S."/>
            <person name="Gehring C."/>
            <person name="Roessner U."/>
            <person name="Jung C."/>
            <person name="Murphy K."/>
            <person name="Arold S.T."/>
            <person name="Gojobori T."/>
            <person name="van der Linden C.G."/>
            <person name="van Loo E.N."/>
            <person name="Jellen E.N."/>
            <person name="Maughan P.J."/>
            <person name="Tester M."/>
        </authorList>
    </citation>
    <scope>NUCLEOTIDE SEQUENCE [LARGE SCALE GENOMIC DNA]</scope>
    <source>
        <strain evidence="6">cv. PI 614886</strain>
    </source>
</reference>
<evidence type="ECO:0000256" key="4">
    <source>
        <dbReference type="ARBA" id="ARBA00022989"/>
    </source>
</evidence>
<keyword evidence="5" id="KW-0472">Membrane</keyword>
<evidence type="ECO:0000313" key="6">
    <source>
        <dbReference type="EnsemblPlants" id="AUR62015301-RA:cds"/>
    </source>
</evidence>
<sequence length="122" mass="13886">MASKINLRNQNIRSITLFQEPKSSHPVIFIAIRSLAHQALGQDGNVFADRYKPFLTAKILTCNQHDISSAGYCSTWRLFRQNLTAQILHPSRTKTHTRKRVLDMLLKRLKVSAVTCKGVVRV</sequence>
<evidence type="ECO:0000256" key="5">
    <source>
        <dbReference type="ARBA" id="ARBA00023136"/>
    </source>
</evidence>
<dbReference type="GO" id="GO:0016709">
    <property type="term" value="F:oxidoreductase activity, acting on paired donors, with incorporation or reduction of molecular oxygen, NAD(P)H as one donor, and incorporation of one atom of oxygen"/>
    <property type="evidence" value="ECO:0007669"/>
    <property type="project" value="TreeGrafter"/>
</dbReference>
<dbReference type="OMA" id="KVEYGPL"/>
<protein>
    <submittedName>
        <fullName evidence="6">Uncharacterized protein</fullName>
    </submittedName>
</protein>
<reference evidence="6" key="2">
    <citation type="submission" date="2021-03" db="UniProtKB">
        <authorList>
            <consortium name="EnsemblPlants"/>
        </authorList>
    </citation>
    <scope>IDENTIFICATION</scope>
</reference>
<evidence type="ECO:0000256" key="3">
    <source>
        <dbReference type="ARBA" id="ARBA00022723"/>
    </source>
</evidence>
<proteinExistence type="predicted"/>
<keyword evidence="2" id="KW-0812">Transmembrane</keyword>
<dbReference type="InterPro" id="IPR051103">
    <property type="entry name" value="Plant_metabolite_P450s"/>
</dbReference>
<dbReference type="PANTHER" id="PTHR24298:SF917">
    <property type="entry name" value="CYTOCHROME P450 FAMILY PROTEIN"/>
    <property type="match status" value="1"/>
</dbReference>
<dbReference type="Gramene" id="AUR62015301-RA">
    <property type="protein sequence ID" value="AUR62015301-RA:cds"/>
    <property type="gene ID" value="AUR62015301"/>
</dbReference>
<organism evidence="6 7">
    <name type="scientific">Chenopodium quinoa</name>
    <name type="common">Quinoa</name>
    <dbReference type="NCBI Taxonomy" id="63459"/>
    <lineage>
        <taxon>Eukaryota</taxon>
        <taxon>Viridiplantae</taxon>
        <taxon>Streptophyta</taxon>
        <taxon>Embryophyta</taxon>
        <taxon>Tracheophyta</taxon>
        <taxon>Spermatophyta</taxon>
        <taxon>Magnoliopsida</taxon>
        <taxon>eudicotyledons</taxon>
        <taxon>Gunneridae</taxon>
        <taxon>Pentapetalae</taxon>
        <taxon>Caryophyllales</taxon>
        <taxon>Chenopodiaceae</taxon>
        <taxon>Chenopodioideae</taxon>
        <taxon>Atripliceae</taxon>
        <taxon>Chenopodium</taxon>
    </lineage>
</organism>
<dbReference type="PANTHER" id="PTHR24298">
    <property type="entry name" value="FLAVONOID 3'-MONOOXYGENASE-RELATED"/>
    <property type="match status" value="1"/>
</dbReference>
<keyword evidence="7" id="KW-1185">Reference proteome</keyword>
<evidence type="ECO:0000256" key="1">
    <source>
        <dbReference type="ARBA" id="ARBA00004167"/>
    </source>
</evidence>
<name>A0A803LLZ0_CHEQI</name>
<dbReference type="Proteomes" id="UP000596660">
    <property type="component" value="Unplaced"/>
</dbReference>
<comment type="subcellular location">
    <subcellularLocation>
        <location evidence="1">Membrane</location>
        <topology evidence="1">Single-pass membrane protein</topology>
    </subcellularLocation>
</comment>
<dbReference type="AlphaFoldDB" id="A0A803LLZ0"/>
<evidence type="ECO:0000256" key="2">
    <source>
        <dbReference type="ARBA" id="ARBA00022692"/>
    </source>
</evidence>